<organism evidence="2 3">
    <name type="scientific">Marinobacter albus</name>
    <dbReference type="NCBI Taxonomy" id="3030833"/>
    <lineage>
        <taxon>Bacteria</taxon>
        <taxon>Pseudomonadati</taxon>
        <taxon>Pseudomonadota</taxon>
        <taxon>Gammaproteobacteria</taxon>
        <taxon>Pseudomonadales</taxon>
        <taxon>Marinobacteraceae</taxon>
        <taxon>Marinobacter</taxon>
    </lineage>
</organism>
<dbReference type="Pfam" id="PF00149">
    <property type="entry name" value="Metallophos"/>
    <property type="match status" value="1"/>
</dbReference>
<gene>
    <name evidence="2" type="ORF">QQF73_00575</name>
</gene>
<feature type="domain" description="Calcineurin-like phosphoesterase" evidence="1">
    <location>
        <begin position="50"/>
        <end position="232"/>
    </location>
</feature>
<comment type="caution">
    <text evidence="2">The sequence shown here is derived from an EMBL/GenBank/DDBJ whole genome shotgun (WGS) entry which is preliminary data.</text>
</comment>
<keyword evidence="3" id="KW-1185">Reference proteome</keyword>
<sequence>MKILDLEHTPFHQLEYRSSGPGGVERRVVLPFHRAWIDAMPAGIQCLVAVSDIQGRELDRNGNRLLGEAVAEELALLQDLGEIPDVDVVLLAGDLFDYPDLHKLGGTGDVTAVWNAFAVTSPAVIGVHGNHDMVEDELAPNAIALDGQVREYAGLRIGGVSGIIGQEDRHHRRGEMTYRKVLQDTLAAKPQILLLHQGPDDPDRNQPGDPSVRDYLENHGSSLVIFGHKHWYQPLHDLGRNQLLNVDHRLVVMSVREP</sequence>
<dbReference type="RefSeq" id="WP_285366853.1">
    <property type="nucleotide sequence ID" value="NZ_JASSQD010000001.1"/>
</dbReference>
<dbReference type="Gene3D" id="3.60.21.10">
    <property type="match status" value="1"/>
</dbReference>
<proteinExistence type="predicted"/>
<dbReference type="InterPro" id="IPR029052">
    <property type="entry name" value="Metallo-depent_PP-like"/>
</dbReference>
<evidence type="ECO:0000313" key="3">
    <source>
        <dbReference type="Proteomes" id="UP001223547"/>
    </source>
</evidence>
<dbReference type="Proteomes" id="UP001223547">
    <property type="component" value="Unassembled WGS sequence"/>
</dbReference>
<protein>
    <submittedName>
        <fullName evidence="2">Metallophosphoesterase</fullName>
    </submittedName>
</protein>
<evidence type="ECO:0000313" key="2">
    <source>
        <dbReference type="EMBL" id="MDK9556098.1"/>
    </source>
</evidence>
<evidence type="ECO:0000259" key="1">
    <source>
        <dbReference type="Pfam" id="PF00149"/>
    </source>
</evidence>
<reference evidence="2 3" key="1">
    <citation type="submission" date="2023-05" db="EMBL/GenBank/DDBJ databases">
        <title>Marinobacter albus sp. nov., a marine bacterium isolated from sand in a coastal intertidal zone of huludao.</title>
        <authorList>
            <person name="Deng T."/>
        </authorList>
    </citation>
    <scope>NUCLEOTIDE SEQUENCE [LARGE SCALE GENOMIC DNA]</scope>
    <source>
        <strain evidence="2 3">M216</strain>
    </source>
</reference>
<dbReference type="EMBL" id="JASSQD010000001">
    <property type="protein sequence ID" value="MDK9556098.1"/>
    <property type="molecule type" value="Genomic_DNA"/>
</dbReference>
<name>A0ABT7H6W0_9GAMM</name>
<dbReference type="InterPro" id="IPR004843">
    <property type="entry name" value="Calcineurin-like_PHP"/>
</dbReference>
<accession>A0ABT7H6W0</accession>
<dbReference type="SUPFAM" id="SSF56300">
    <property type="entry name" value="Metallo-dependent phosphatases"/>
    <property type="match status" value="1"/>
</dbReference>